<dbReference type="Proteomes" id="UP000092555">
    <property type="component" value="Unassembled WGS sequence"/>
</dbReference>
<dbReference type="OrthoDB" id="10051416at2759"/>
<reference evidence="1 2" key="1">
    <citation type="submission" date="2016-05" db="EMBL/GenBank/DDBJ databases">
        <title>Comparative genomics of biotechnologically important yeasts.</title>
        <authorList>
            <consortium name="DOE Joint Genome Institute"/>
            <person name="Riley R."/>
            <person name="Haridas S."/>
            <person name="Wolfe K.H."/>
            <person name="Lopes M.R."/>
            <person name="Hittinger C.T."/>
            <person name="Goker M."/>
            <person name="Salamov A."/>
            <person name="Wisecaver J."/>
            <person name="Long T.M."/>
            <person name="Aerts A.L."/>
            <person name="Barry K."/>
            <person name="Choi C."/>
            <person name="Clum A."/>
            <person name="Coughlan A.Y."/>
            <person name="Deshpande S."/>
            <person name="Douglass A.P."/>
            <person name="Hanson S.J."/>
            <person name="Klenk H.-P."/>
            <person name="LaButti K."/>
            <person name="Lapidus A."/>
            <person name="Lindquist E."/>
            <person name="Lipzen A."/>
            <person name="Meier-kolthoff J.P."/>
            <person name="Ohm R.A."/>
            <person name="Otillar R.P."/>
            <person name="Pangilinan J."/>
            <person name="Peng Y."/>
            <person name="Rokas A."/>
            <person name="Rosa C.A."/>
            <person name="Scheuner C."/>
            <person name="Sibirny A.A."/>
            <person name="Slot J.C."/>
            <person name="Stielow J.B."/>
            <person name="Sun H."/>
            <person name="Kurtzman C.P."/>
            <person name="Blackwell M."/>
            <person name="Grigoriev I.V."/>
            <person name="Jeffries T.W."/>
        </authorList>
    </citation>
    <scope>NUCLEOTIDE SEQUENCE [LARGE SCALE GENOMIC DNA]</scope>
    <source>
        <strain evidence="1 2">NRRL YB-4993</strain>
    </source>
</reference>
<accession>A0A1A0HFG8</accession>
<comment type="caution">
    <text evidence="1">The sequence shown here is derived from an EMBL/GenBank/DDBJ whole genome shotgun (WGS) entry which is preliminary data.</text>
</comment>
<evidence type="ECO:0000313" key="2">
    <source>
        <dbReference type="Proteomes" id="UP000092555"/>
    </source>
</evidence>
<organism evidence="1 2">
    <name type="scientific">Metschnikowia bicuspidata var. bicuspidata NRRL YB-4993</name>
    <dbReference type="NCBI Taxonomy" id="869754"/>
    <lineage>
        <taxon>Eukaryota</taxon>
        <taxon>Fungi</taxon>
        <taxon>Dikarya</taxon>
        <taxon>Ascomycota</taxon>
        <taxon>Saccharomycotina</taxon>
        <taxon>Pichiomycetes</taxon>
        <taxon>Metschnikowiaceae</taxon>
        <taxon>Metschnikowia</taxon>
    </lineage>
</organism>
<dbReference type="RefSeq" id="XP_018713211.1">
    <property type="nucleotide sequence ID" value="XM_018859323.1"/>
</dbReference>
<proteinExistence type="predicted"/>
<protein>
    <submittedName>
        <fullName evidence="1">Uncharacterized protein</fullName>
    </submittedName>
</protein>
<gene>
    <name evidence="1" type="ORF">METBIDRAFT_91427</name>
</gene>
<dbReference type="AlphaFoldDB" id="A0A1A0HFG8"/>
<name>A0A1A0HFG8_9ASCO</name>
<dbReference type="GeneID" id="30032298"/>
<sequence length="95" mass="10728">MFKNSQDKQILIQIPDKKSKTSNLGTEFGRLFEQADIHVGIRIEKQRIFLGCERTAKAAAVVEYDDSRTRGKKTELEQNRITGTKVTVGLNDSES</sequence>
<dbReference type="EMBL" id="LXTC01000001">
    <property type="protein sequence ID" value="OBA22730.1"/>
    <property type="molecule type" value="Genomic_DNA"/>
</dbReference>
<keyword evidence="2" id="KW-1185">Reference proteome</keyword>
<evidence type="ECO:0000313" key="1">
    <source>
        <dbReference type="EMBL" id="OBA22730.1"/>
    </source>
</evidence>